<feature type="transmembrane region" description="Helical" evidence="1">
    <location>
        <begin position="93"/>
        <end position="113"/>
    </location>
</feature>
<feature type="transmembrane region" description="Helical" evidence="1">
    <location>
        <begin position="7"/>
        <end position="28"/>
    </location>
</feature>
<evidence type="ECO:0000256" key="1">
    <source>
        <dbReference type="SAM" id="Phobius"/>
    </source>
</evidence>
<keyword evidence="3" id="KW-1185">Reference proteome</keyword>
<reference evidence="2" key="1">
    <citation type="submission" date="2020-10" db="EMBL/GenBank/DDBJ databases">
        <title>Taxonomic study of unclassified bacteria belonging to the class Ktedonobacteria.</title>
        <authorList>
            <person name="Yabe S."/>
            <person name="Wang C.M."/>
            <person name="Zheng Y."/>
            <person name="Sakai Y."/>
            <person name="Cavaletti L."/>
            <person name="Monciardini P."/>
            <person name="Donadio S."/>
        </authorList>
    </citation>
    <scope>NUCLEOTIDE SEQUENCE</scope>
    <source>
        <strain evidence="2">ID150040</strain>
    </source>
</reference>
<sequence>MKTQRPTLLIITSFLLILATLLFWGIVLLPEDGGDSVPAIVLYASVILGVLGLVAAAGVFIVKRWGMWLAVVVSVFAIFFAISGVVFSYAMLMKGLCTVLTALYVVVIVLAVLPSARQSSVARPALTDEKAN</sequence>
<dbReference type="Proteomes" id="UP000597444">
    <property type="component" value="Unassembled WGS sequence"/>
</dbReference>
<organism evidence="2 3">
    <name type="scientific">Reticulibacter mediterranei</name>
    <dbReference type="NCBI Taxonomy" id="2778369"/>
    <lineage>
        <taxon>Bacteria</taxon>
        <taxon>Bacillati</taxon>
        <taxon>Chloroflexota</taxon>
        <taxon>Ktedonobacteria</taxon>
        <taxon>Ktedonobacterales</taxon>
        <taxon>Reticulibacteraceae</taxon>
        <taxon>Reticulibacter</taxon>
    </lineage>
</organism>
<name>A0A8J3IHN3_9CHLR</name>
<feature type="transmembrane region" description="Helical" evidence="1">
    <location>
        <begin position="68"/>
        <end position="87"/>
    </location>
</feature>
<accession>A0A8J3IHN3</accession>
<keyword evidence="1" id="KW-0472">Membrane</keyword>
<comment type="caution">
    <text evidence="2">The sequence shown here is derived from an EMBL/GenBank/DDBJ whole genome shotgun (WGS) entry which is preliminary data.</text>
</comment>
<dbReference type="AlphaFoldDB" id="A0A8J3IHN3"/>
<dbReference type="EMBL" id="BNJK01000001">
    <property type="protein sequence ID" value="GHO90930.1"/>
    <property type="molecule type" value="Genomic_DNA"/>
</dbReference>
<evidence type="ECO:0000313" key="2">
    <source>
        <dbReference type="EMBL" id="GHO90930.1"/>
    </source>
</evidence>
<dbReference type="RefSeq" id="WP_220201864.1">
    <property type="nucleotide sequence ID" value="NZ_BNJK01000001.1"/>
</dbReference>
<keyword evidence="1" id="KW-0812">Transmembrane</keyword>
<keyword evidence="1" id="KW-1133">Transmembrane helix</keyword>
<feature type="transmembrane region" description="Helical" evidence="1">
    <location>
        <begin position="40"/>
        <end position="61"/>
    </location>
</feature>
<proteinExistence type="predicted"/>
<gene>
    <name evidence="2" type="ORF">KSF_009780</name>
</gene>
<protein>
    <submittedName>
        <fullName evidence="2">Uncharacterized protein</fullName>
    </submittedName>
</protein>
<evidence type="ECO:0000313" key="3">
    <source>
        <dbReference type="Proteomes" id="UP000597444"/>
    </source>
</evidence>